<dbReference type="Pfam" id="PF00636">
    <property type="entry name" value="Ribonuclease_3"/>
    <property type="match status" value="1"/>
</dbReference>
<feature type="compositionally biased region" description="Basic and acidic residues" evidence="1">
    <location>
        <begin position="597"/>
        <end position="613"/>
    </location>
</feature>
<feature type="compositionally biased region" description="Basic and acidic residues" evidence="1">
    <location>
        <begin position="896"/>
        <end position="912"/>
    </location>
</feature>
<feature type="compositionally biased region" description="Basic and acidic residues" evidence="1">
    <location>
        <begin position="458"/>
        <end position="512"/>
    </location>
</feature>
<dbReference type="SMART" id="SM00535">
    <property type="entry name" value="RIBOc"/>
    <property type="match status" value="1"/>
</dbReference>
<keyword evidence="4" id="KW-1185">Reference proteome</keyword>
<dbReference type="InterPro" id="IPR000999">
    <property type="entry name" value="RNase_III_dom"/>
</dbReference>
<dbReference type="EMBL" id="ML121527">
    <property type="protein sequence ID" value="RPB29717.1"/>
    <property type="molecule type" value="Genomic_DNA"/>
</dbReference>
<proteinExistence type="predicted"/>
<dbReference type="SUPFAM" id="SSF69065">
    <property type="entry name" value="RNase III domain-like"/>
    <property type="match status" value="1"/>
</dbReference>
<dbReference type="AlphaFoldDB" id="A0A3N4M3Y6"/>
<dbReference type="Gene3D" id="1.10.1520.10">
    <property type="entry name" value="Ribonuclease III domain"/>
    <property type="match status" value="1"/>
</dbReference>
<feature type="region of interest" description="Disordered" evidence="1">
    <location>
        <begin position="891"/>
        <end position="913"/>
    </location>
</feature>
<dbReference type="InParanoid" id="A0A3N4M3Y6"/>
<gene>
    <name evidence="3" type="ORF">L211DRAFT_864300</name>
</gene>
<feature type="compositionally biased region" description="Pro residues" evidence="1">
    <location>
        <begin position="758"/>
        <end position="801"/>
    </location>
</feature>
<evidence type="ECO:0000256" key="1">
    <source>
        <dbReference type="SAM" id="MobiDB-lite"/>
    </source>
</evidence>
<evidence type="ECO:0000313" key="3">
    <source>
        <dbReference type="EMBL" id="RPB29717.1"/>
    </source>
</evidence>
<feature type="region of interest" description="Disordered" evidence="1">
    <location>
        <begin position="597"/>
        <end position="805"/>
    </location>
</feature>
<dbReference type="STRING" id="1051890.A0A3N4M3Y6"/>
<dbReference type="GO" id="GO:0051015">
    <property type="term" value="F:actin filament binding"/>
    <property type="evidence" value="ECO:0007669"/>
    <property type="project" value="TreeGrafter"/>
</dbReference>
<feature type="compositionally biased region" description="Basic and acidic residues" evidence="1">
    <location>
        <begin position="623"/>
        <end position="751"/>
    </location>
</feature>
<organism evidence="3 4">
    <name type="scientific">Terfezia boudieri ATCC MYA-4762</name>
    <dbReference type="NCBI Taxonomy" id="1051890"/>
    <lineage>
        <taxon>Eukaryota</taxon>
        <taxon>Fungi</taxon>
        <taxon>Dikarya</taxon>
        <taxon>Ascomycota</taxon>
        <taxon>Pezizomycotina</taxon>
        <taxon>Pezizomycetes</taxon>
        <taxon>Pezizales</taxon>
        <taxon>Pezizaceae</taxon>
        <taxon>Terfezia</taxon>
    </lineage>
</organism>
<reference evidence="3 4" key="1">
    <citation type="journal article" date="2018" name="Nat. Ecol. Evol.">
        <title>Pezizomycetes genomes reveal the molecular basis of ectomycorrhizal truffle lifestyle.</title>
        <authorList>
            <person name="Murat C."/>
            <person name="Payen T."/>
            <person name="Noel B."/>
            <person name="Kuo A."/>
            <person name="Morin E."/>
            <person name="Chen J."/>
            <person name="Kohler A."/>
            <person name="Krizsan K."/>
            <person name="Balestrini R."/>
            <person name="Da Silva C."/>
            <person name="Montanini B."/>
            <person name="Hainaut M."/>
            <person name="Levati E."/>
            <person name="Barry K.W."/>
            <person name="Belfiori B."/>
            <person name="Cichocki N."/>
            <person name="Clum A."/>
            <person name="Dockter R.B."/>
            <person name="Fauchery L."/>
            <person name="Guy J."/>
            <person name="Iotti M."/>
            <person name="Le Tacon F."/>
            <person name="Lindquist E.A."/>
            <person name="Lipzen A."/>
            <person name="Malagnac F."/>
            <person name="Mello A."/>
            <person name="Molinier V."/>
            <person name="Miyauchi S."/>
            <person name="Poulain J."/>
            <person name="Riccioni C."/>
            <person name="Rubini A."/>
            <person name="Sitrit Y."/>
            <person name="Splivallo R."/>
            <person name="Traeger S."/>
            <person name="Wang M."/>
            <person name="Zifcakova L."/>
            <person name="Wipf D."/>
            <person name="Zambonelli A."/>
            <person name="Paolocci F."/>
            <person name="Nowrousian M."/>
            <person name="Ottonello S."/>
            <person name="Baldrian P."/>
            <person name="Spatafora J.W."/>
            <person name="Henrissat B."/>
            <person name="Nagy L.G."/>
            <person name="Aury J.M."/>
            <person name="Wincker P."/>
            <person name="Grigoriev I.V."/>
            <person name="Bonfante P."/>
            <person name="Martin F.M."/>
        </authorList>
    </citation>
    <scope>NUCLEOTIDE SEQUENCE [LARGE SCALE GENOMIC DNA]</scope>
    <source>
        <strain evidence="3 4">ATCC MYA-4762</strain>
    </source>
</reference>
<feature type="region of interest" description="Disordered" evidence="1">
    <location>
        <begin position="551"/>
        <end position="574"/>
    </location>
</feature>
<feature type="domain" description="RNase III" evidence="2">
    <location>
        <begin position="198"/>
        <end position="278"/>
    </location>
</feature>
<dbReference type="GO" id="GO:0030866">
    <property type="term" value="P:cortical actin cytoskeleton organization"/>
    <property type="evidence" value="ECO:0007669"/>
    <property type="project" value="TreeGrafter"/>
</dbReference>
<sequence>MLTSTARSSSALTVRRAYLEPSRRAVYPSTRLLQSPISIPLVHHSSRQQRTQQCTVLILQSQPFSTTPTHNSTRRSRRVHREALERVNATLTGRIPAFTGSPPAASPAALRLAAKARLERSSRATEPPPEFLDYEPQRNKPSSVFFWSDAANEMDRRLMARGNYPPPLPKFKHDENQQISKCHPSVWLASAHHLQMMHEGYDRLAFMGDSVAGKCISDFLLNDYYCIAGCMTALKARLVSNAQFAYFSRIYNIPCKNNENAQGDAFEALVGALYLDGKRDSADVDKIIYNWLKELIEPWLELYIGQLSPAHKDRVVSLHRAVPIAIAVATSNNPNSSQVMMAWESNIATQMIERRLKRGQGDRNLLQAAVAQAALQGPTVDSMGTSYESSKFLEPTEVEELVGKVEQLMVQEEELAEEKVEDFVEEEEAVDNVKKQQDTAAATGKAWPTAKTTPSDPSTEKRKAAETLRRAENERIRTETEALRKANEERRQREMERRKEAEERETARVTAEQKRLEELARQREEQRRQEVLKMEEKLRKELVDARRAAEEAKKKADKEAEIARKKLEENRPITKAERRADKLAAKLEVEMAKLEARKRQLGVVDKETEETNVKKTVWQQKIEQWEGKEQAKKEQAEKEQAEKEQAEKEQAEKEQAEKEQAEKEKADKEKAEKERAEKEEAEKEKAEKEKAEKEKAEEEKAEREKTEREKTEKGKVEMGKAEKGKAEKVKAEKRKTEKEKSGNETEKEQEKVVYTPPWIKPTAPPTPAAPTPPPTPAAPTPPPTPAAPTPPPSPTPPPLKPSPQKIEALIAEKEAARAARLIAEEEALKFQRLLYDIQEMEDLVTKRREQTFKNSPYMTDEQKKEFAKGWAQYALLQREKMEKDAGVEVGSTLAHVKPEPADEEKKEEEKESTGFFGKLLGAFRGKK</sequence>
<evidence type="ECO:0000313" key="4">
    <source>
        <dbReference type="Proteomes" id="UP000267821"/>
    </source>
</evidence>
<dbReference type="PANTHER" id="PTHR45920">
    <property type="entry name" value="FORMIN HOMOLOGY 2 DOMAIN CONTAINING, ISOFORM I"/>
    <property type="match status" value="1"/>
</dbReference>
<feature type="region of interest" description="Disordered" evidence="1">
    <location>
        <begin position="429"/>
        <end position="512"/>
    </location>
</feature>
<evidence type="ECO:0000259" key="2">
    <source>
        <dbReference type="PROSITE" id="PS50142"/>
    </source>
</evidence>
<dbReference type="CDD" id="cd00593">
    <property type="entry name" value="RIBOc"/>
    <property type="match status" value="1"/>
</dbReference>
<dbReference type="InterPro" id="IPR036389">
    <property type="entry name" value="RNase_III_sf"/>
</dbReference>
<dbReference type="PANTHER" id="PTHR45920:SF7">
    <property type="entry name" value="FORMIN-G"/>
    <property type="match status" value="1"/>
</dbReference>
<dbReference type="OrthoDB" id="2392202at2759"/>
<dbReference type="Proteomes" id="UP000267821">
    <property type="component" value="Unassembled WGS sequence"/>
</dbReference>
<dbReference type="GO" id="GO:0005737">
    <property type="term" value="C:cytoplasm"/>
    <property type="evidence" value="ECO:0007669"/>
    <property type="project" value="TreeGrafter"/>
</dbReference>
<dbReference type="PROSITE" id="PS50142">
    <property type="entry name" value="RNASE_3_2"/>
    <property type="match status" value="1"/>
</dbReference>
<name>A0A3N4M3Y6_9PEZI</name>
<accession>A0A3N4M3Y6</accession>
<dbReference type="GO" id="GO:0006396">
    <property type="term" value="P:RNA processing"/>
    <property type="evidence" value="ECO:0007669"/>
    <property type="project" value="InterPro"/>
</dbReference>
<dbReference type="GO" id="GO:0005856">
    <property type="term" value="C:cytoskeleton"/>
    <property type="evidence" value="ECO:0007669"/>
    <property type="project" value="TreeGrafter"/>
</dbReference>
<dbReference type="GO" id="GO:0004525">
    <property type="term" value="F:ribonuclease III activity"/>
    <property type="evidence" value="ECO:0007669"/>
    <property type="project" value="InterPro"/>
</dbReference>
<protein>
    <recommendedName>
        <fullName evidence="2">RNase III domain-containing protein</fullName>
    </recommendedName>
</protein>